<evidence type="ECO:0000313" key="21">
    <source>
        <dbReference type="EMBL" id="CDW51826.1"/>
    </source>
</evidence>
<feature type="domain" description="Cadherin" evidence="20">
    <location>
        <begin position="135"/>
        <end position="239"/>
    </location>
</feature>
<keyword evidence="11" id="KW-1133">Transmembrane helix</keyword>
<feature type="domain" description="Cadherin" evidence="20">
    <location>
        <begin position="558"/>
        <end position="647"/>
    </location>
</feature>
<dbReference type="PROSITE" id="PS50026">
    <property type="entry name" value="EGF_3"/>
    <property type="match status" value="3"/>
</dbReference>
<comment type="subcellular location">
    <subcellularLocation>
        <location evidence="1">Apical cell membrane</location>
    </subcellularLocation>
    <subcellularLocation>
        <location evidence="3">Cell membrane</location>
        <topology evidence="3">Multi-pass membrane protein</topology>
    </subcellularLocation>
    <subcellularLocation>
        <location evidence="2">Cell membrane</location>
        <topology evidence="2">Single-pass type I membrane protein</topology>
    </subcellularLocation>
</comment>
<proteinExistence type="predicted"/>
<dbReference type="FunFam" id="2.60.40.60:FF:000005">
    <property type="entry name" value="Protocadherin 9"/>
    <property type="match status" value="1"/>
</dbReference>
<feature type="disulfide bond" evidence="16">
    <location>
        <begin position="1199"/>
        <end position="1208"/>
    </location>
</feature>
<evidence type="ECO:0000256" key="14">
    <source>
        <dbReference type="ARBA" id="ARBA00023180"/>
    </source>
</evidence>
<keyword evidence="5 16" id="KW-0245">EGF-like domain</keyword>
<dbReference type="GO" id="GO:0005509">
    <property type="term" value="F:calcium ion binding"/>
    <property type="evidence" value="ECO:0007669"/>
    <property type="project" value="UniProtKB-UniRule"/>
</dbReference>
<comment type="caution">
    <text evidence="16">Lacks conserved residue(s) required for the propagation of feature annotation.</text>
</comment>
<dbReference type="Pfam" id="PF00028">
    <property type="entry name" value="Cadherin"/>
    <property type="match status" value="7"/>
</dbReference>
<feature type="domain" description="EGF-like" evidence="19">
    <location>
        <begin position="1173"/>
        <end position="1209"/>
    </location>
</feature>
<dbReference type="SMART" id="SM00112">
    <property type="entry name" value="CA"/>
    <property type="match status" value="8"/>
</dbReference>
<dbReference type="FunFam" id="2.10.25.10:FF:000255">
    <property type="entry name" value="Sushi, nidogen and EGF-like domains 1"/>
    <property type="match status" value="1"/>
</dbReference>
<feature type="disulfide bond" evidence="16">
    <location>
        <begin position="1437"/>
        <end position="1446"/>
    </location>
</feature>
<dbReference type="FunFam" id="2.60.40.60:FF:000013">
    <property type="entry name" value="Cadherin EGF LAG seven-pass G-type receptor"/>
    <property type="match status" value="1"/>
</dbReference>
<keyword evidence="12" id="KW-0472">Membrane</keyword>
<dbReference type="Pfam" id="PF00053">
    <property type="entry name" value="EGF_laminin"/>
    <property type="match status" value="1"/>
</dbReference>
<dbReference type="AlphaFoldDB" id="A0A077YVM5"/>
<dbReference type="SUPFAM" id="SSF57196">
    <property type="entry name" value="EGF/Laminin"/>
    <property type="match status" value="3"/>
</dbReference>
<evidence type="ECO:0000256" key="17">
    <source>
        <dbReference type="SAM" id="SignalP"/>
    </source>
</evidence>
<reference evidence="21" key="1">
    <citation type="submission" date="2014-01" db="EMBL/GenBank/DDBJ databases">
        <authorList>
            <person name="Aslett M."/>
        </authorList>
    </citation>
    <scope>NUCLEOTIDE SEQUENCE</scope>
</reference>
<keyword evidence="4" id="KW-1003">Cell membrane</keyword>
<dbReference type="CDD" id="cd00054">
    <property type="entry name" value="EGF_CA"/>
    <property type="match status" value="3"/>
</dbReference>
<dbReference type="SUPFAM" id="SSF49313">
    <property type="entry name" value="Cadherin-like"/>
    <property type="match status" value="9"/>
</dbReference>
<keyword evidence="13 16" id="KW-1015">Disulfide bond</keyword>
<dbReference type="InterPro" id="IPR002049">
    <property type="entry name" value="LE_dom"/>
</dbReference>
<keyword evidence="10" id="KW-0130">Cell adhesion</keyword>
<dbReference type="Pfam" id="PF00008">
    <property type="entry name" value="EGF"/>
    <property type="match status" value="3"/>
</dbReference>
<dbReference type="PROSITE" id="PS00232">
    <property type="entry name" value="CADHERIN_1"/>
    <property type="match status" value="6"/>
</dbReference>
<evidence type="ECO:0000256" key="11">
    <source>
        <dbReference type="ARBA" id="ARBA00022989"/>
    </source>
</evidence>
<evidence type="ECO:0000256" key="15">
    <source>
        <dbReference type="PROSITE-ProRule" id="PRU00043"/>
    </source>
</evidence>
<dbReference type="PANTHER" id="PTHR24028">
    <property type="entry name" value="CADHERIN-87A"/>
    <property type="match status" value="1"/>
</dbReference>
<dbReference type="InterPro" id="IPR015919">
    <property type="entry name" value="Cadherin-like_sf"/>
</dbReference>
<name>A0A077YVM5_TRITR</name>
<evidence type="ECO:0000256" key="13">
    <source>
        <dbReference type="ARBA" id="ARBA00023157"/>
    </source>
</evidence>
<dbReference type="InterPro" id="IPR001881">
    <property type="entry name" value="EGF-like_Ca-bd_dom"/>
</dbReference>
<dbReference type="InterPro" id="IPR013320">
    <property type="entry name" value="ConA-like_dom_sf"/>
</dbReference>
<evidence type="ECO:0000256" key="2">
    <source>
        <dbReference type="ARBA" id="ARBA00004251"/>
    </source>
</evidence>
<evidence type="ECO:0000256" key="3">
    <source>
        <dbReference type="ARBA" id="ARBA00004651"/>
    </source>
</evidence>
<feature type="disulfide bond" evidence="16">
    <location>
        <begin position="1607"/>
        <end position="1616"/>
    </location>
</feature>
<dbReference type="GO" id="GO:0022603">
    <property type="term" value="P:regulation of anatomical structure morphogenesis"/>
    <property type="evidence" value="ECO:0007669"/>
    <property type="project" value="UniProtKB-ARBA"/>
</dbReference>
<dbReference type="SMART" id="SM00179">
    <property type="entry name" value="EGF_CA"/>
    <property type="match status" value="3"/>
</dbReference>
<evidence type="ECO:0000256" key="4">
    <source>
        <dbReference type="ARBA" id="ARBA00022475"/>
    </source>
</evidence>
<dbReference type="GO" id="GO:0051239">
    <property type="term" value="P:regulation of multicellular organismal process"/>
    <property type="evidence" value="ECO:0007669"/>
    <property type="project" value="UniProtKB-ARBA"/>
</dbReference>
<dbReference type="STRING" id="36087.A0A077YVM5"/>
<dbReference type="PRINTS" id="PR00205">
    <property type="entry name" value="CADHERIN"/>
</dbReference>
<evidence type="ECO:0000259" key="18">
    <source>
        <dbReference type="PROSITE" id="PS50025"/>
    </source>
</evidence>
<dbReference type="InterPro" id="IPR050174">
    <property type="entry name" value="Protocadherin/Cadherin-CA"/>
</dbReference>
<feature type="domain" description="EGF-like" evidence="19">
    <location>
        <begin position="1411"/>
        <end position="1447"/>
    </location>
</feature>
<keyword evidence="22" id="KW-1185">Reference proteome</keyword>
<dbReference type="InterPro" id="IPR056286">
    <property type="entry name" value="Cadherin_CELSR1-3_9th"/>
</dbReference>
<dbReference type="CDD" id="cd00055">
    <property type="entry name" value="EGF_Lam"/>
    <property type="match status" value="1"/>
</dbReference>
<dbReference type="InterPro" id="IPR020894">
    <property type="entry name" value="Cadherin_CS"/>
</dbReference>
<feature type="chain" id="PRO_5001728175" evidence="17">
    <location>
        <begin position="21"/>
        <end position="1739"/>
    </location>
</feature>
<evidence type="ECO:0000256" key="5">
    <source>
        <dbReference type="ARBA" id="ARBA00022536"/>
    </source>
</evidence>
<feature type="domain" description="Laminin G" evidence="18">
    <location>
        <begin position="1227"/>
        <end position="1408"/>
    </location>
</feature>
<evidence type="ECO:0000259" key="19">
    <source>
        <dbReference type="PROSITE" id="PS50026"/>
    </source>
</evidence>
<feature type="domain" description="Cadherin" evidence="20">
    <location>
        <begin position="648"/>
        <end position="750"/>
    </location>
</feature>
<evidence type="ECO:0000313" key="22">
    <source>
        <dbReference type="Proteomes" id="UP000030665"/>
    </source>
</evidence>
<dbReference type="PANTHER" id="PTHR24028:SF263">
    <property type="entry name" value="CADHERIN-RELATED FAMILY MEMBER 1"/>
    <property type="match status" value="1"/>
</dbReference>
<evidence type="ECO:0000259" key="20">
    <source>
        <dbReference type="PROSITE" id="PS50268"/>
    </source>
</evidence>
<evidence type="ECO:0000256" key="12">
    <source>
        <dbReference type="ARBA" id="ARBA00023136"/>
    </source>
</evidence>
<dbReference type="SMART" id="SM00181">
    <property type="entry name" value="EGF"/>
    <property type="match status" value="4"/>
</dbReference>
<dbReference type="SUPFAM" id="SSF49899">
    <property type="entry name" value="Concanavalin A-like lectins/glucanases"/>
    <property type="match status" value="1"/>
</dbReference>
<feature type="domain" description="Cadherin" evidence="20">
    <location>
        <begin position="240"/>
        <end position="350"/>
    </location>
</feature>
<dbReference type="GO" id="GO:0007156">
    <property type="term" value="P:homophilic cell adhesion via plasma membrane adhesion molecules"/>
    <property type="evidence" value="ECO:0007669"/>
    <property type="project" value="InterPro"/>
</dbReference>
<evidence type="ECO:0000256" key="1">
    <source>
        <dbReference type="ARBA" id="ARBA00004221"/>
    </source>
</evidence>
<dbReference type="Gene3D" id="2.10.25.10">
    <property type="entry name" value="Laminin"/>
    <property type="match status" value="4"/>
</dbReference>
<evidence type="ECO:0000256" key="6">
    <source>
        <dbReference type="ARBA" id="ARBA00022692"/>
    </source>
</evidence>
<dbReference type="Proteomes" id="UP000030665">
    <property type="component" value="Unassembled WGS sequence"/>
</dbReference>
<dbReference type="CDD" id="cd00110">
    <property type="entry name" value="LamG"/>
    <property type="match status" value="1"/>
</dbReference>
<sequence length="1739" mass="193958">MNFIAALAISFFCQLPAIFCRLNRHIFYETVTLKNQCQSADDAVWPHFESWLKVQTLGKSILWHQFGSLFVRHGNLYFKKLICLDQPLEQTLNGAIYSSFSFYQPFLVTIKFVPPQTRSRRRRHFHRKACELFLNQSRYEVDILEEVEPPVHVLSMRNHRAAGSFAVFSLTGVNNLQSSSLFAINRTSGEIFTTGRLDREQVDRHMLRVTCTEVSHPKQAAVAIVIVSVIDVNDHNPIFEQSNYATMISEAVEPGTSVLHVHAHDEDIGPNGQVEYHIAPGQGSASELPFMLGADDGVLRVQKPLDRETCAFYRLEVNACDRSLPVTSRRCSKALVEVTVDDENDNAPQFEMENYYVEINEDVDFKIRPVITQVVATDQDSGENGQVRYSIVSGNADLRFSIDYITGEVRVVDKLDYRQKNHYELLIRAQDGGHHSRSNTTLLGIRVLDVNDHPPRFYTTLFQESVKEDVPVGHRVLRLIAHDPDSGNNAEIRYSISPQLNLDEVSGWLSVAEPLDHEVMPRIEFTVRARDMGQPSLHSTARVIIHVLDVNDNPPSFLEKFINVSVEETSPRGKRLLQVKAYDPDGSDSRLDYSIVSGNDDRMFILLNDENNESLYFLGLKVTDNGGHSDTMTVQVQVLDVNSPPTFSEQAISVHISEAEPVGSIVTVVRAVDMDDGENAKLNYTMDTSSEYFSTDPETGVISLIHPLDRENNSKFDLKISATDNGSPPLSCQIEVEIMIDDVNDNAPRFVDSVYRVSISEDTPGGASLIQLTAVDADYGLNSRVEGNENNTFHIDANSGVIRLAYSLDRETIAIYNLTAIAVDKGQPPLLGQASVIVTVTDVNDNPPKFQQDQYQFDVKENTPRGTVIGHLLAEDPDEGSNAVMVYKIFGGEDAASFEIHSTETETLGVDVLTRTDLDFESDQRTYHFYVQASSDELSSITEVIIRVLDVNDHAPVLNDFNVVIYNYQWNGLVGRVPAFDLDINDTLRYRIISGNEAELIELDESNGNMRLASHFSDGINKVEATCTLIVETITDKILLNSITLRALGVTVNALLTPLAYGRLVDAVATLLPSNRQDVLLFSFKQDEEIGTEPVVNISLALRKSGTPLEENFCVREPCINYEACRSVLKFSGANDLIVTESFVLRPIHTVTTFLCECPKGYSGEHRSECNIEVDMCFSSPCRSGGTCLSTENGYVCQCPEDFTGKNCELPIANSYCIPFLCRGGSSCEIVNGRQECKYCPHPERCMRFVLLLSEFSTNRPDGLLLYAGCNKIDMDFLGLELSEGRIKASFSLGEEVRSVILKSEQTVNDGDWHKLELRLLNQVFRILLKLYSSQCAAKVHANLEKKCVDQTISCYRFLDLSSPLYVGGLPQRNKQKRFTGCISDLHIDHNLIDMDRYVDNHMTTAGCSGMKAYCEENPCLNGATCNDRLNTYSCDCAADFSGRNCSYGKLTIYLSSYVSYNLSERISVPFVFGIDFRTSQPDAHVLTAELQSGQQLVLSVCFVSGLHHFVLHKMLLKPQQRVTLCDFHTAFFGFLFQGAFAGPRDDYKTKYLKILQQKDCSNVCDYKAGTCALSDENQRCIDMCSFGPCLNGGTCISHSSGYRCSCAEHYSGRNCETYTLIVGGKCPEGWWGLAACGPCSCDIEKGYGSNCDMATGACGCKDSSYMDPGSGRCLPCDCNFPTGALNSSCDRSTGQCYCRGDVIGRRCDKCQDKRAQISHIEGHCESKFNFAKIMQWRL</sequence>
<dbReference type="PROSITE" id="PS50025">
    <property type="entry name" value="LAM_G_DOMAIN"/>
    <property type="match status" value="1"/>
</dbReference>
<protein>
    <submittedName>
        <fullName evidence="21">Laminin G 2 and EGF and Cadherin and Laminin EGF domain containing protein</fullName>
    </submittedName>
</protein>
<evidence type="ECO:0000256" key="10">
    <source>
        <dbReference type="ARBA" id="ARBA00022889"/>
    </source>
</evidence>
<dbReference type="PROSITE" id="PS50268">
    <property type="entry name" value="CADHERIN_2"/>
    <property type="match status" value="8"/>
</dbReference>
<keyword evidence="8" id="KW-0677">Repeat</keyword>
<dbReference type="FunFam" id="2.60.40.60:FF:000020">
    <property type="entry name" value="Dachsous cadherin-related 1b"/>
    <property type="match status" value="3"/>
</dbReference>
<dbReference type="InterPro" id="IPR001791">
    <property type="entry name" value="Laminin_G"/>
</dbReference>
<dbReference type="SMART" id="SM00180">
    <property type="entry name" value="EGF_Lam"/>
    <property type="match status" value="1"/>
</dbReference>
<gene>
    <name evidence="21" type="ORF">TTRE_0000008501</name>
</gene>
<feature type="domain" description="Cadherin" evidence="20">
    <location>
        <begin position="351"/>
        <end position="457"/>
    </location>
</feature>
<feature type="domain" description="Cadherin" evidence="20">
    <location>
        <begin position="751"/>
        <end position="850"/>
    </location>
</feature>
<dbReference type="Pfam" id="PF23592">
    <property type="entry name" value="Cadherin_CELSR2_9th"/>
    <property type="match status" value="1"/>
</dbReference>
<dbReference type="InterPro" id="IPR002126">
    <property type="entry name" value="Cadherin-like_dom"/>
</dbReference>
<dbReference type="GO" id="GO:0016339">
    <property type="term" value="P:calcium-dependent cell-cell adhesion via plasma membrane cell adhesion molecules"/>
    <property type="evidence" value="ECO:0007669"/>
    <property type="project" value="UniProtKB-ARBA"/>
</dbReference>
<keyword evidence="6" id="KW-0812">Transmembrane</keyword>
<dbReference type="GO" id="GO:0048638">
    <property type="term" value="P:regulation of developmental growth"/>
    <property type="evidence" value="ECO:0007669"/>
    <property type="project" value="UniProtKB-ARBA"/>
</dbReference>
<dbReference type="PROSITE" id="PS00022">
    <property type="entry name" value="EGF_1"/>
    <property type="match status" value="3"/>
</dbReference>
<dbReference type="EMBL" id="HG805810">
    <property type="protein sequence ID" value="CDW51826.1"/>
    <property type="molecule type" value="Genomic_DNA"/>
</dbReference>
<evidence type="ECO:0000256" key="8">
    <source>
        <dbReference type="ARBA" id="ARBA00022737"/>
    </source>
</evidence>
<reference evidence="21" key="2">
    <citation type="submission" date="2014-03" db="EMBL/GenBank/DDBJ databases">
        <title>The whipworm genome and dual-species transcriptomics of an intimate host-pathogen interaction.</title>
        <authorList>
            <person name="Foth B.J."/>
            <person name="Tsai I.J."/>
            <person name="Reid A.J."/>
            <person name="Bancroft A.J."/>
            <person name="Nichol S."/>
            <person name="Tracey A."/>
            <person name="Holroyd N."/>
            <person name="Cotton J.A."/>
            <person name="Stanley E.J."/>
            <person name="Zarowiecki M."/>
            <person name="Liu J.Z."/>
            <person name="Huckvale T."/>
            <person name="Cooper P.J."/>
            <person name="Grencis R.K."/>
            <person name="Berriman M."/>
        </authorList>
    </citation>
    <scope>NUCLEOTIDE SEQUENCE [LARGE SCALE GENOMIC DNA]</scope>
</reference>
<dbReference type="FunFam" id="2.10.25.10:FF:000143">
    <property type="entry name" value="Protein crumbs 1"/>
    <property type="match status" value="1"/>
</dbReference>
<organism evidence="21 22">
    <name type="scientific">Trichuris trichiura</name>
    <name type="common">Whipworm</name>
    <name type="synonym">Trichocephalus trichiurus</name>
    <dbReference type="NCBI Taxonomy" id="36087"/>
    <lineage>
        <taxon>Eukaryota</taxon>
        <taxon>Metazoa</taxon>
        <taxon>Ecdysozoa</taxon>
        <taxon>Nematoda</taxon>
        <taxon>Enoplea</taxon>
        <taxon>Dorylaimia</taxon>
        <taxon>Trichinellida</taxon>
        <taxon>Trichuridae</taxon>
        <taxon>Trichuris</taxon>
    </lineage>
</organism>
<feature type="domain" description="Cadherin" evidence="20">
    <location>
        <begin position="851"/>
        <end position="958"/>
    </location>
</feature>
<dbReference type="SMART" id="SM00282">
    <property type="entry name" value="LamG"/>
    <property type="match status" value="1"/>
</dbReference>
<feature type="domain" description="EGF-like" evidence="19">
    <location>
        <begin position="1582"/>
        <end position="1617"/>
    </location>
</feature>
<keyword evidence="14" id="KW-0325">Glycoprotein</keyword>
<dbReference type="FunFam" id="2.10.25.10:FF:000066">
    <property type="entry name" value="FAT atypical cadherin 4"/>
    <property type="match status" value="1"/>
</dbReference>
<evidence type="ECO:0000256" key="16">
    <source>
        <dbReference type="PROSITE-ProRule" id="PRU00076"/>
    </source>
</evidence>
<evidence type="ECO:0000256" key="9">
    <source>
        <dbReference type="ARBA" id="ARBA00022837"/>
    </source>
</evidence>
<dbReference type="InterPro" id="IPR000742">
    <property type="entry name" value="EGF"/>
</dbReference>
<dbReference type="GO" id="GO:0016324">
    <property type="term" value="C:apical plasma membrane"/>
    <property type="evidence" value="ECO:0007669"/>
    <property type="project" value="UniProtKB-SubCell"/>
</dbReference>
<dbReference type="InterPro" id="IPR000152">
    <property type="entry name" value="EGF-type_Asp/Asn_hydroxyl_site"/>
</dbReference>
<accession>A0A077YVM5</accession>
<dbReference type="Gene3D" id="2.60.40.60">
    <property type="entry name" value="Cadherins"/>
    <property type="match status" value="9"/>
</dbReference>
<feature type="domain" description="Cadherin" evidence="20">
    <location>
        <begin position="458"/>
        <end position="557"/>
    </location>
</feature>
<dbReference type="Gene3D" id="2.60.120.200">
    <property type="match status" value="1"/>
</dbReference>
<keyword evidence="9 15" id="KW-0106">Calcium</keyword>
<feature type="signal peptide" evidence="17">
    <location>
        <begin position="1"/>
        <end position="20"/>
    </location>
</feature>
<keyword evidence="7 17" id="KW-0732">Signal</keyword>
<dbReference type="Pfam" id="PF02210">
    <property type="entry name" value="Laminin_G_2"/>
    <property type="match status" value="1"/>
</dbReference>
<dbReference type="PROSITE" id="PS00010">
    <property type="entry name" value="ASX_HYDROXYL"/>
    <property type="match status" value="1"/>
</dbReference>
<dbReference type="OrthoDB" id="26203at2759"/>
<dbReference type="FunFam" id="2.60.40.60:FF:000029">
    <property type="entry name" value="Cadherin EGF LAG seven-pass G-type receptor 3"/>
    <property type="match status" value="1"/>
</dbReference>
<evidence type="ECO:0000256" key="7">
    <source>
        <dbReference type="ARBA" id="ARBA00022729"/>
    </source>
</evidence>
<dbReference type="CDD" id="cd11304">
    <property type="entry name" value="Cadherin_repeat"/>
    <property type="match status" value="7"/>
</dbReference>